<gene>
    <name evidence="7" type="ORF">RDB_LOCUS27381</name>
</gene>
<dbReference type="SMART" id="SM00320">
    <property type="entry name" value="WD40"/>
    <property type="match status" value="7"/>
</dbReference>
<dbReference type="SUPFAM" id="SSF56112">
    <property type="entry name" value="Protein kinase-like (PK-like)"/>
    <property type="match status" value="1"/>
</dbReference>
<feature type="domain" description="Protein kinase" evidence="5">
    <location>
        <begin position="667"/>
        <end position="937"/>
    </location>
</feature>
<dbReference type="PROSITE" id="PS00678">
    <property type="entry name" value="WD_REPEATS_1"/>
    <property type="match status" value="3"/>
</dbReference>
<name>A0A8H2Y3C8_9AGAM</name>
<feature type="region of interest" description="Disordered" evidence="4">
    <location>
        <begin position="1"/>
        <end position="45"/>
    </location>
</feature>
<dbReference type="Gene3D" id="1.10.510.10">
    <property type="entry name" value="Transferase(Phosphotransferase) domain 1"/>
    <property type="match status" value="1"/>
</dbReference>
<protein>
    <submittedName>
        <fullName evidence="7">Uncharacterized protein</fullName>
    </submittedName>
</protein>
<dbReference type="InterPro" id="IPR000719">
    <property type="entry name" value="Prot_kinase_dom"/>
</dbReference>
<feature type="repeat" description="WD" evidence="3">
    <location>
        <begin position="516"/>
        <end position="557"/>
    </location>
</feature>
<sequence>MEPPSPSSASTSECGWAPTDDSVSDLDPNIEPESTSITSTPPTCMGMPLFEPGDGDMQISVNGTRFETHKYLVKRFQGLRALLEDNPREISVQHDKLSAQDFCETFKILYTSAVSSPFAFTSQTLVSALRIATIYEYHALRYYCIQYLETLELDAIKRIELAREFQLSAWEDQACHELEMRDKPITAEEAKIIGLDAFVRIAEAREREQRLRGKTVDAANSGSQKDDLRAVPRSTYLTPPGDRPEANVTRVDNKGSEMEPRFAHVELGGTYGWRQAYGYGIEAPGCQSFKILEAQQLAHAKRISNLESTVKELDVTTANKLTPAGPRAGPTTKLAPGYQGHTWMVYSVAFSPDGKSVTSGSGDGTIQMWDAYAPSPVGEPLKGHRASVNSVSYSPFDDLIASGSGDKTIRLWDTSTGQQSGKPLRSDHAIYSVAFSPDASLIAAGSGGPVRNLATNAVQLWNVQKREAILGLFRGHTKQVNSVSFSPDDIRLVSGSDDKEIRVWDVEGGKTIVGPIQGHTRRVHSTAFSPTGTQIVSCSEDGTIRIWDTLSGAMISEPYKDHTGDVYSAIFSPCGTYIASGGRDKTVRLWDIRAGRQMDRLFGEHTGFVSSVAFSPCGQYIASGSWDRKVVIRHILGEGPDSDDDDRPQTVTSQMVCDLSSTMDTNQDAARIVSGGGFGDIWAGRTHDGTRVAIKAWRTDALEQTRYKTLKACPRAARELYYWSRMEHNNIHRLMGVIIFRDGYLGMVSEWMENGDLHKYLRHHPNADRYQLCIHVALGVEYMHGQSTVHGDLKAANILVSSDGVARLSDFDFSIMSEASDLAFTASSNTRAGSVRWVAPEMLDGEIPTRTKESDVYALGMTILEVFTGQVPYSDRRLDAAVILAVMRGTLPVRPVQHLKDNEQGNRIWKLLLECWSRNPSERPSAGRVVQVLESGAGKG</sequence>
<evidence type="ECO:0000259" key="5">
    <source>
        <dbReference type="PROSITE" id="PS50011"/>
    </source>
</evidence>
<dbReference type="InterPro" id="IPR011333">
    <property type="entry name" value="SKP1/BTB/POZ_sf"/>
</dbReference>
<dbReference type="CDD" id="cd00200">
    <property type="entry name" value="WD40"/>
    <property type="match status" value="1"/>
</dbReference>
<feature type="repeat" description="WD" evidence="3">
    <location>
        <begin position="473"/>
        <end position="514"/>
    </location>
</feature>
<evidence type="ECO:0000256" key="3">
    <source>
        <dbReference type="PROSITE-ProRule" id="PRU00221"/>
    </source>
</evidence>
<evidence type="ECO:0000313" key="7">
    <source>
        <dbReference type="EMBL" id="CAE6439302.1"/>
    </source>
</evidence>
<dbReference type="EMBL" id="CAJMWZ010001627">
    <property type="protein sequence ID" value="CAE6439302.1"/>
    <property type="molecule type" value="Genomic_DNA"/>
</dbReference>
<comment type="caution">
    <text evidence="7">The sequence shown here is derived from an EMBL/GenBank/DDBJ whole genome shotgun (WGS) entry which is preliminary data.</text>
</comment>
<dbReference type="InterPro" id="IPR001680">
    <property type="entry name" value="WD40_rpt"/>
</dbReference>
<feature type="repeat" description="WD" evidence="3">
    <location>
        <begin position="602"/>
        <end position="632"/>
    </location>
</feature>
<accession>A0A8H2Y3C8</accession>
<dbReference type="InterPro" id="IPR036322">
    <property type="entry name" value="WD40_repeat_dom_sf"/>
</dbReference>
<feature type="compositionally biased region" description="Low complexity" evidence="4">
    <location>
        <begin position="31"/>
        <end position="43"/>
    </location>
</feature>
<dbReference type="PROSITE" id="PS50097">
    <property type="entry name" value="BTB"/>
    <property type="match status" value="1"/>
</dbReference>
<organism evidence="7 8">
    <name type="scientific">Rhizoctonia solani</name>
    <dbReference type="NCBI Taxonomy" id="456999"/>
    <lineage>
        <taxon>Eukaryota</taxon>
        <taxon>Fungi</taxon>
        <taxon>Dikarya</taxon>
        <taxon>Basidiomycota</taxon>
        <taxon>Agaricomycotina</taxon>
        <taxon>Agaricomycetes</taxon>
        <taxon>Cantharellales</taxon>
        <taxon>Ceratobasidiaceae</taxon>
        <taxon>Rhizoctonia</taxon>
    </lineage>
</organism>
<proteinExistence type="predicted"/>
<keyword evidence="1 3" id="KW-0853">WD repeat</keyword>
<dbReference type="Pfam" id="PF00400">
    <property type="entry name" value="WD40"/>
    <property type="match status" value="7"/>
</dbReference>
<feature type="repeat" description="WD" evidence="3">
    <location>
        <begin position="338"/>
        <end position="370"/>
    </location>
</feature>
<feature type="repeat" description="WD" evidence="3">
    <location>
        <begin position="381"/>
        <end position="422"/>
    </location>
</feature>
<dbReference type="InterPro" id="IPR000210">
    <property type="entry name" value="BTB/POZ_dom"/>
</dbReference>
<dbReference type="PROSITE" id="PS50294">
    <property type="entry name" value="WD_REPEATS_REGION"/>
    <property type="match status" value="5"/>
</dbReference>
<evidence type="ECO:0000256" key="4">
    <source>
        <dbReference type="SAM" id="MobiDB-lite"/>
    </source>
</evidence>
<dbReference type="SUPFAM" id="SSF54695">
    <property type="entry name" value="POZ domain"/>
    <property type="match status" value="1"/>
</dbReference>
<keyword evidence="2" id="KW-0677">Repeat</keyword>
<dbReference type="PANTHER" id="PTHR19848">
    <property type="entry name" value="WD40 REPEAT PROTEIN"/>
    <property type="match status" value="1"/>
</dbReference>
<evidence type="ECO:0000313" key="8">
    <source>
        <dbReference type="Proteomes" id="UP000663850"/>
    </source>
</evidence>
<dbReference type="AlphaFoldDB" id="A0A8H2Y3C8"/>
<dbReference type="InterPro" id="IPR001245">
    <property type="entry name" value="Ser-Thr/Tyr_kinase_cat_dom"/>
</dbReference>
<dbReference type="InterPro" id="IPR011009">
    <property type="entry name" value="Kinase-like_dom_sf"/>
</dbReference>
<dbReference type="PRINTS" id="PR00320">
    <property type="entry name" value="GPROTEINBRPT"/>
</dbReference>
<evidence type="ECO:0000256" key="2">
    <source>
        <dbReference type="ARBA" id="ARBA00022737"/>
    </source>
</evidence>
<dbReference type="SUPFAM" id="SSF50978">
    <property type="entry name" value="WD40 repeat-like"/>
    <property type="match status" value="1"/>
</dbReference>
<dbReference type="Pfam" id="PF07714">
    <property type="entry name" value="PK_Tyr_Ser-Thr"/>
    <property type="match status" value="1"/>
</dbReference>
<dbReference type="InterPro" id="IPR015943">
    <property type="entry name" value="WD40/YVTN_repeat-like_dom_sf"/>
</dbReference>
<dbReference type="GO" id="GO:0005524">
    <property type="term" value="F:ATP binding"/>
    <property type="evidence" value="ECO:0007669"/>
    <property type="project" value="InterPro"/>
</dbReference>
<feature type="repeat" description="WD" evidence="3">
    <location>
        <begin position="559"/>
        <end position="600"/>
    </location>
</feature>
<dbReference type="Gene3D" id="2.130.10.10">
    <property type="entry name" value="YVTN repeat-like/Quinoprotein amine dehydrogenase"/>
    <property type="match status" value="4"/>
</dbReference>
<evidence type="ECO:0000259" key="6">
    <source>
        <dbReference type="PROSITE" id="PS50097"/>
    </source>
</evidence>
<evidence type="ECO:0000256" key="1">
    <source>
        <dbReference type="ARBA" id="ARBA00022574"/>
    </source>
</evidence>
<dbReference type="PRINTS" id="PR00109">
    <property type="entry name" value="TYRKINASE"/>
</dbReference>
<dbReference type="InterPro" id="IPR019775">
    <property type="entry name" value="WD40_repeat_CS"/>
</dbReference>
<feature type="domain" description="BTB" evidence="6">
    <location>
        <begin position="55"/>
        <end position="118"/>
    </location>
</feature>
<reference evidence="7" key="1">
    <citation type="submission" date="2021-01" db="EMBL/GenBank/DDBJ databases">
        <authorList>
            <person name="Kaushik A."/>
        </authorList>
    </citation>
    <scope>NUCLEOTIDE SEQUENCE</scope>
    <source>
        <strain evidence="7">Type strain: AG8-Rh-89/</strain>
    </source>
</reference>
<dbReference type="SMART" id="SM00220">
    <property type="entry name" value="S_TKc"/>
    <property type="match status" value="1"/>
</dbReference>
<dbReference type="Proteomes" id="UP000663850">
    <property type="component" value="Unassembled WGS sequence"/>
</dbReference>
<dbReference type="InterPro" id="IPR020472">
    <property type="entry name" value="WD40_PAC1"/>
</dbReference>
<dbReference type="PROSITE" id="PS50082">
    <property type="entry name" value="WD_REPEATS_2"/>
    <property type="match status" value="6"/>
</dbReference>
<dbReference type="Gene3D" id="3.30.710.10">
    <property type="entry name" value="Potassium Channel Kv1.1, Chain A"/>
    <property type="match status" value="1"/>
</dbReference>
<dbReference type="PROSITE" id="PS50011">
    <property type="entry name" value="PROTEIN_KINASE_DOM"/>
    <property type="match status" value="1"/>
</dbReference>
<dbReference type="PANTHER" id="PTHR19848:SF8">
    <property type="entry name" value="F-BOX AND WD REPEAT DOMAIN CONTAINING 7"/>
    <property type="match status" value="1"/>
</dbReference>
<dbReference type="Pfam" id="PF00651">
    <property type="entry name" value="BTB"/>
    <property type="match status" value="1"/>
</dbReference>
<dbReference type="GO" id="GO:0004672">
    <property type="term" value="F:protein kinase activity"/>
    <property type="evidence" value="ECO:0007669"/>
    <property type="project" value="InterPro"/>
</dbReference>